<comment type="caution">
    <text evidence="3">The sequence shown here is derived from an EMBL/GenBank/DDBJ whole genome shotgun (WGS) entry which is preliminary data.</text>
</comment>
<accession>A0A6M1TWN1</accession>
<dbReference type="EMBL" id="JAALFE010000008">
    <property type="protein sequence ID" value="NGQ91216.1"/>
    <property type="molecule type" value="Genomic_DNA"/>
</dbReference>
<feature type="signal peptide" evidence="2">
    <location>
        <begin position="1"/>
        <end position="20"/>
    </location>
</feature>
<dbReference type="Proteomes" id="UP000474758">
    <property type="component" value="Unassembled WGS sequence"/>
</dbReference>
<keyword evidence="4" id="KW-1185">Reference proteome</keyword>
<evidence type="ECO:0000313" key="3">
    <source>
        <dbReference type="EMBL" id="NGQ91216.1"/>
    </source>
</evidence>
<keyword evidence="1" id="KW-0812">Transmembrane</keyword>
<protein>
    <recommendedName>
        <fullName evidence="5">VPLPA-CTERM sorting domain-containing protein</fullName>
    </recommendedName>
</protein>
<reference evidence="3 4" key="1">
    <citation type="submission" date="2020-02" db="EMBL/GenBank/DDBJ databases">
        <title>Rhodobacter translucens sp. nov., a novel bacterium isolated from activated sludge.</title>
        <authorList>
            <person name="Liu J."/>
        </authorList>
    </citation>
    <scope>NUCLEOTIDE SEQUENCE [LARGE SCALE GENOMIC DNA]</scope>
    <source>
        <strain evidence="3 4">HX-7-19</strain>
    </source>
</reference>
<dbReference type="AlphaFoldDB" id="A0A6M1TWN1"/>
<evidence type="ECO:0000313" key="4">
    <source>
        <dbReference type="Proteomes" id="UP000474758"/>
    </source>
</evidence>
<keyword evidence="2" id="KW-0732">Signal</keyword>
<feature type="transmembrane region" description="Helical" evidence="1">
    <location>
        <begin position="147"/>
        <end position="168"/>
    </location>
</feature>
<proteinExistence type="predicted"/>
<feature type="chain" id="PRO_5026879390" description="VPLPA-CTERM sorting domain-containing protein" evidence="2">
    <location>
        <begin position="21"/>
        <end position="178"/>
    </location>
</feature>
<evidence type="ECO:0008006" key="5">
    <source>
        <dbReference type="Google" id="ProtNLM"/>
    </source>
</evidence>
<keyword evidence="1" id="KW-1133">Transmembrane helix</keyword>
<dbReference type="RefSeq" id="WP_165049517.1">
    <property type="nucleotide sequence ID" value="NZ_JAALFE010000008.1"/>
</dbReference>
<keyword evidence="1" id="KW-0472">Membrane</keyword>
<name>A0A6M1TWN1_9RHOB</name>
<sequence length="178" mass="18603">MRKILAAAAVAMAFLGQAQAATVTGPTDVTAGVSYAYTYNPDPTAILAGYDLYAMNLTVSDSFDPGNVQVFSFFGSVLPSPRNFLFNWVFPATGTGVLTVTGVLETYFGATLGTDEGGFTFVIKPEGTPFIVSNIEPASLTVNSTPVVPIGGTLPLLLTAFGLAGWVARRRAREPLAA</sequence>
<evidence type="ECO:0000256" key="2">
    <source>
        <dbReference type="SAM" id="SignalP"/>
    </source>
</evidence>
<evidence type="ECO:0000256" key="1">
    <source>
        <dbReference type="SAM" id="Phobius"/>
    </source>
</evidence>
<organism evidence="3 4">
    <name type="scientific">Paragemmobacter kunshanensis</name>
    <dbReference type="NCBI Taxonomy" id="2583234"/>
    <lineage>
        <taxon>Bacteria</taxon>
        <taxon>Pseudomonadati</taxon>
        <taxon>Pseudomonadota</taxon>
        <taxon>Alphaproteobacteria</taxon>
        <taxon>Rhodobacterales</taxon>
        <taxon>Paracoccaceae</taxon>
        <taxon>Paragemmobacter</taxon>
    </lineage>
</organism>
<gene>
    <name evidence="3" type="ORF">G5V65_09930</name>
</gene>